<feature type="coiled-coil region" evidence="1">
    <location>
        <begin position="154"/>
        <end position="196"/>
    </location>
</feature>
<dbReference type="Proteomes" id="UP000199595">
    <property type="component" value="Unassembled WGS sequence"/>
</dbReference>
<evidence type="ECO:0008006" key="6">
    <source>
        <dbReference type="Google" id="ProtNLM"/>
    </source>
</evidence>
<keyword evidence="3" id="KW-0732">Signal</keyword>
<feature type="coiled-coil region" evidence="1">
    <location>
        <begin position="82"/>
        <end position="109"/>
    </location>
</feature>
<dbReference type="OrthoDB" id="981213at2"/>
<feature type="chain" id="PRO_5011650452" description="tRNA (Guanine-N1)-methyltransferase" evidence="3">
    <location>
        <begin position="21"/>
        <end position="196"/>
    </location>
</feature>
<evidence type="ECO:0000313" key="4">
    <source>
        <dbReference type="EMBL" id="SDX85598.1"/>
    </source>
</evidence>
<keyword evidence="2" id="KW-0472">Membrane</keyword>
<keyword evidence="5" id="KW-1185">Reference proteome</keyword>
<reference evidence="4 5" key="1">
    <citation type="submission" date="2016-10" db="EMBL/GenBank/DDBJ databases">
        <authorList>
            <person name="de Groot N.N."/>
        </authorList>
    </citation>
    <scope>NUCLEOTIDE SEQUENCE [LARGE SCALE GENOMIC DNA]</scope>
    <source>
        <strain evidence="4 5">DSM 24956</strain>
    </source>
</reference>
<protein>
    <recommendedName>
        <fullName evidence="6">tRNA (Guanine-N1)-methyltransferase</fullName>
    </recommendedName>
</protein>
<evidence type="ECO:0000256" key="3">
    <source>
        <dbReference type="SAM" id="SignalP"/>
    </source>
</evidence>
<dbReference type="AlphaFoldDB" id="A0A1H3F5H9"/>
<name>A0A1H3F5H9_9FLAO</name>
<sequence>MYKNCLAILVLCLVTTTVFSQKSKKFSNKGTVNEQFDYLYKNSNKYQTYKVVEANWILKLKKNVSDSIKASKVEINNNYKTIKEQKNNISNLNNSLTESKNIIDKLNNENQSISLFGIQIGKGVFKTIMFSIIGGLIALLIVFIGKFKQSNSVTKEIKARLTETEEEFENHRKVALEREQKVRRQLQDELNKQKKD</sequence>
<dbReference type="STRING" id="762486.SAMN05444411_110111"/>
<organism evidence="4 5">
    <name type="scientific">Lutibacter oricola</name>
    <dbReference type="NCBI Taxonomy" id="762486"/>
    <lineage>
        <taxon>Bacteria</taxon>
        <taxon>Pseudomonadati</taxon>
        <taxon>Bacteroidota</taxon>
        <taxon>Flavobacteriia</taxon>
        <taxon>Flavobacteriales</taxon>
        <taxon>Flavobacteriaceae</taxon>
        <taxon>Lutibacter</taxon>
    </lineage>
</organism>
<feature type="transmembrane region" description="Helical" evidence="2">
    <location>
        <begin position="124"/>
        <end position="145"/>
    </location>
</feature>
<keyword evidence="2" id="KW-0812">Transmembrane</keyword>
<keyword evidence="1" id="KW-0175">Coiled coil</keyword>
<dbReference type="RefSeq" id="WP_090125372.1">
    <property type="nucleotide sequence ID" value="NZ_FNNJ01000010.1"/>
</dbReference>
<gene>
    <name evidence="4" type="ORF">SAMN05444411_110111</name>
</gene>
<dbReference type="EMBL" id="FNNJ01000010">
    <property type="protein sequence ID" value="SDX85598.1"/>
    <property type="molecule type" value="Genomic_DNA"/>
</dbReference>
<feature type="signal peptide" evidence="3">
    <location>
        <begin position="1"/>
        <end position="20"/>
    </location>
</feature>
<evidence type="ECO:0000256" key="1">
    <source>
        <dbReference type="SAM" id="Coils"/>
    </source>
</evidence>
<evidence type="ECO:0000313" key="5">
    <source>
        <dbReference type="Proteomes" id="UP000199595"/>
    </source>
</evidence>
<proteinExistence type="predicted"/>
<keyword evidence="2" id="KW-1133">Transmembrane helix</keyword>
<evidence type="ECO:0000256" key="2">
    <source>
        <dbReference type="SAM" id="Phobius"/>
    </source>
</evidence>
<accession>A0A1H3F5H9</accession>